<sequence length="73" mass="8005">MDLDSVIVCIPLPESLRLGHGPDVGLRGDLIAEEAAEGQACHGEAVPGEHPLRRLHHQSSRPRRIFFSSLDKN</sequence>
<protein>
    <submittedName>
        <fullName evidence="1">Myb-related protein 306 isoform X1</fullName>
    </submittedName>
</protein>
<proteinExistence type="predicted"/>
<comment type="caution">
    <text evidence="1">The sequence shown here is derived from an EMBL/GenBank/DDBJ whole genome shotgun (WGS) entry which is preliminary data.</text>
</comment>
<dbReference type="Proteomes" id="UP001140949">
    <property type="component" value="Unassembled WGS sequence"/>
</dbReference>
<dbReference type="AlphaFoldDB" id="A0AAX6IDM9"/>
<keyword evidence="2" id="KW-1185">Reference proteome</keyword>
<name>A0AAX6IDM9_IRIPA</name>
<accession>A0AAX6IDM9</accession>
<gene>
    <name evidence="1" type="ORF">M6B38_258630</name>
</gene>
<dbReference type="EMBL" id="JANAVB010002200">
    <property type="protein sequence ID" value="KAJ6851366.1"/>
    <property type="molecule type" value="Genomic_DNA"/>
</dbReference>
<evidence type="ECO:0000313" key="1">
    <source>
        <dbReference type="EMBL" id="KAJ6851366.1"/>
    </source>
</evidence>
<organism evidence="1 2">
    <name type="scientific">Iris pallida</name>
    <name type="common">Sweet iris</name>
    <dbReference type="NCBI Taxonomy" id="29817"/>
    <lineage>
        <taxon>Eukaryota</taxon>
        <taxon>Viridiplantae</taxon>
        <taxon>Streptophyta</taxon>
        <taxon>Embryophyta</taxon>
        <taxon>Tracheophyta</taxon>
        <taxon>Spermatophyta</taxon>
        <taxon>Magnoliopsida</taxon>
        <taxon>Liliopsida</taxon>
        <taxon>Asparagales</taxon>
        <taxon>Iridaceae</taxon>
        <taxon>Iridoideae</taxon>
        <taxon>Irideae</taxon>
        <taxon>Iris</taxon>
    </lineage>
</organism>
<evidence type="ECO:0000313" key="2">
    <source>
        <dbReference type="Proteomes" id="UP001140949"/>
    </source>
</evidence>
<reference evidence="1" key="1">
    <citation type="journal article" date="2023" name="GigaByte">
        <title>Genome assembly of the bearded iris, Iris pallida Lam.</title>
        <authorList>
            <person name="Bruccoleri R.E."/>
            <person name="Oakeley E.J."/>
            <person name="Faust A.M.E."/>
            <person name="Altorfer M."/>
            <person name="Dessus-Babus S."/>
            <person name="Burckhardt D."/>
            <person name="Oertli M."/>
            <person name="Naumann U."/>
            <person name="Petersen F."/>
            <person name="Wong J."/>
        </authorList>
    </citation>
    <scope>NUCLEOTIDE SEQUENCE</scope>
    <source>
        <strain evidence="1">GSM-AAB239-AS_SAM_17_03QT</strain>
    </source>
</reference>
<reference evidence="1" key="2">
    <citation type="submission" date="2023-04" db="EMBL/GenBank/DDBJ databases">
        <authorList>
            <person name="Bruccoleri R.E."/>
            <person name="Oakeley E.J."/>
            <person name="Faust A.-M."/>
            <person name="Dessus-Babus S."/>
            <person name="Altorfer M."/>
            <person name="Burckhardt D."/>
            <person name="Oertli M."/>
            <person name="Naumann U."/>
            <person name="Petersen F."/>
            <person name="Wong J."/>
        </authorList>
    </citation>
    <scope>NUCLEOTIDE SEQUENCE</scope>
    <source>
        <strain evidence="1">GSM-AAB239-AS_SAM_17_03QT</strain>
        <tissue evidence="1">Leaf</tissue>
    </source>
</reference>